<keyword evidence="2" id="KW-1185">Reference proteome</keyword>
<dbReference type="Proteomes" id="UP001152759">
    <property type="component" value="Chromosome 1"/>
</dbReference>
<dbReference type="AlphaFoldDB" id="A0A9P0A0M9"/>
<gene>
    <name evidence="1" type="ORF">BEMITA_LOCUS1419</name>
</gene>
<sequence length="92" mass="10622">MKRRSPRRGNRHVTYISAYKTARILHALHQTQCAPTRMHEYFTHCAKHSEVSVKRIVPTRLREYFTHCAKNGAVGAAAEVKIIEQNFVFVLS</sequence>
<name>A0A9P0A0M9_BEMTA</name>
<protein>
    <submittedName>
        <fullName evidence="1">Uncharacterized protein</fullName>
    </submittedName>
</protein>
<proteinExistence type="predicted"/>
<accession>A0A9P0A0M9</accession>
<organism evidence="1 2">
    <name type="scientific">Bemisia tabaci</name>
    <name type="common">Sweetpotato whitefly</name>
    <name type="synonym">Aleurodes tabaci</name>
    <dbReference type="NCBI Taxonomy" id="7038"/>
    <lineage>
        <taxon>Eukaryota</taxon>
        <taxon>Metazoa</taxon>
        <taxon>Ecdysozoa</taxon>
        <taxon>Arthropoda</taxon>
        <taxon>Hexapoda</taxon>
        <taxon>Insecta</taxon>
        <taxon>Pterygota</taxon>
        <taxon>Neoptera</taxon>
        <taxon>Paraneoptera</taxon>
        <taxon>Hemiptera</taxon>
        <taxon>Sternorrhyncha</taxon>
        <taxon>Aleyrodoidea</taxon>
        <taxon>Aleyrodidae</taxon>
        <taxon>Aleyrodinae</taxon>
        <taxon>Bemisia</taxon>
    </lineage>
</organism>
<evidence type="ECO:0000313" key="1">
    <source>
        <dbReference type="EMBL" id="CAH0381803.1"/>
    </source>
</evidence>
<evidence type="ECO:0000313" key="2">
    <source>
        <dbReference type="Proteomes" id="UP001152759"/>
    </source>
</evidence>
<reference evidence="1" key="1">
    <citation type="submission" date="2021-12" db="EMBL/GenBank/DDBJ databases">
        <authorList>
            <person name="King R."/>
        </authorList>
    </citation>
    <scope>NUCLEOTIDE SEQUENCE</scope>
</reference>
<dbReference type="EMBL" id="OU963862">
    <property type="protein sequence ID" value="CAH0381803.1"/>
    <property type="molecule type" value="Genomic_DNA"/>
</dbReference>